<keyword evidence="2" id="KW-1185">Reference proteome</keyword>
<accession>A0ACC1AXJ9</accession>
<dbReference type="Proteomes" id="UP001164250">
    <property type="component" value="Chromosome 8"/>
</dbReference>
<reference evidence="2" key="1">
    <citation type="journal article" date="2023" name="G3 (Bethesda)">
        <title>Genome assembly and association tests identify interacting loci associated with vigor, precocity, and sex in interspecific pistachio rootstocks.</title>
        <authorList>
            <person name="Palmer W."/>
            <person name="Jacygrad E."/>
            <person name="Sagayaradj S."/>
            <person name="Cavanaugh K."/>
            <person name="Han R."/>
            <person name="Bertier L."/>
            <person name="Beede B."/>
            <person name="Kafkas S."/>
            <person name="Golino D."/>
            <person name="Preece J."/>
            <person name="Michelmore R."/>
        </authorList>
    </citation>
    <scope>NUCLEOTIDE SEQUENCE [LARGE SCALE GENOMIC DNA]</scope>
</reference>
<gene>
    <name evidence="1" type="ORF">Patl1_14580</name>
</gene>
<evidence type="ECO:0000313" key="2">
    <source>
        <dbReference type="Proteomes" id="UP001164250"/>
    </source>
</evidence>
<protein>
    <submittedName>
        <fullName evidence="1">Uncharacterized protein</fullName>
    </submittedName>
</protein>
<sequence length="446" mass="49796">METLRAITNIYLLFSLTFLSIRFTLAANATLIKPKPLKLKLHHPDTVFYKPDDTIEDRANRFLNASIDLLSYLFEKAGGGDLEYDARGDLVTDKAYNYASFFVNFSIGDPPFSQLALMDTASDLIWVDCKSLTAFDHSDSRTFAKYTCLDHVNVPCDTCSSANECMFTIRYATGGSSEGVLATERFTFESSDEGITIVNDVVFGCSRKISNTRKLMGVFGLATHRPGYSIVKKMGNKLSYCIGNLYDKDYKYNQISLGEGTFLDGAATPLTNYRGLYHVDLEGISLGDKRLDIDPNLFKRSTSYGKDGEAIDTGAPYTWLVSEAFYVLRAEIAKVTDGLGLTRQYDPHVWGLCYSGTRNIARDLPDFPLMTFHLGNGADLVLDTTSMFYQFSARMFCLAFGPSGQKGYDYFLVIGVLAQQNHNIAYDLIGKKLYIQKIECSLLDED</sequence>
<dbReference type="EMBL" id="CM047904">
    <property type="protein sequence ID" value="KAJ0091298.1"/>
    <property type="molecule type" value="Genomic_DNA"/>
</dbReference>
<organism evidence="1 2">
    <name type="scientific">Pistacia atlantica</name>
    <dbReference type="NCBI Taxonomy" id="434234"/>
    <lineage>
        <taxon>Eukaryota</taxon>
        <taxon>Viridiplantae</taxon>
        <taxon>Streptophyta</taxon>
        <taxon>Embryophyta</taxon>
        <taxon>Tracheophyta</taxon>
        <taxon>Spermatophyta</taxon>
        <taxon>Magnoliopsida</taxon>
        <taxon>eudicotyledons</taxon>
        <taxon>Gunneridae</taxon>
        <taxon>Pentapetalae</taxon>
        <taxon>rosids</taxon>
        <taxon>malvids</taxon>
        <taxon>Sapindales</taxon>
        <taxon>Anacardiaceae</taxon>
        <taxon>Pistacia</taxon>
    </lineage>
</organism>
<evidence type="ECO:0000313" key="1">
    <source>
        <dbReference type="EMBL" id="KAJ0091298.1"/>
    </source>
</evidence>
<name>A0ACC1AXJ9_9ROSI</name>
<comment type="caution">
    <text evidence="1">The sequence shown here is derived from an EMBL/GenBank/DDBJ whole genome shotgun (WGS) entry which is preliminary data.</text>
</comment>
<proteinExistence type="predicted"/>